<evidence type="ECO:0000259" key="3">
    <source>
        <dbReference type="Pfam" id="PF24800"/>
    </source>
</evidence>
<dbReference type="AlphaFoldDB" id="A0A3M7M764"/>
<dbReference type="OrthoDB" id="2560628at2759"/>
<feature type="transmembrane region" description="Helical" evidence="2">
    <location>
        <begin position="184"/>
        <end position="207"/>
    </location>
</feature>
<evidence type="ECO:0000256" key="2">
    <source>
        <dbReference type="SAM" id="Phobius"/>
    </source>
</evidence>
<dbReference type="PANTHER" id="PTHR42109">
    <property type="entry name" value="UNPLACED GENOMIC SCAFFOLD UM_SCAF_CONTIG_1.265, WHOLE GENOME SHOTGUN SEQUENCE"/>
    <property type="match status" value="1"/>
</dbReference>
<feature type="domain" description="DUF7702" evidence="3">
    <location>
        <begin position="38"/>
        <end position="288"/>
    </location>
</feature>
<keyword evidence="2" id="KW-1133">Transmembrane helix</keyword>
<accession>A0A3M7M764</accession>
<evidence type="ECO:0000313" key="5">
    <source>
        <dbReference type="Proteomes" id="UP000265663"/>
    </source>
</evidence>
<dbReference type="EMBL" id="KE747824">
    <property type="protein sequence ID" value="RMZ70341.1"/>
    <property type="molecule type" value="Genomic_DNA"/>
</dbReference>
<protein>
    <submittedName>
        <fullName evidence="4">Cytochrome p450</fullName>
    </submittedName>
</protein>
<feature type="transmembrane region" description="Helical" evidence="2">
    <location>
        <begin position="143"/>
        <end position="164"/>
    </location>
</feature>
<evidence type="ECO:0000313" key="4">
    <source>
        <dbReference type="EMBL" id="RMZ70341.1"/>
    </source>
</evidence>
<gene>
    <name evidence="4" type="ORF">GMOD_00000420</name>
</gene>
<dbReference type="PANTHER" id="PTHR42109:SF2">
    <property type="entry name" value="INTEGRAL MEMBRANE PROTEIN"/>
    <property type="match status" value="1"/>
</dbReference>
<sequence length="391" mass="43250">MAEGRSTSSFFASKPRQLTKTNVSPSMVTSQNEVGLITYPAIVNIATLVIFFVYLVVSIYLVFRQGLGHSSPWIWLTILSICRLAQVALDLAATTMYPIGQAANTTLESGVAILTTMGLTPLFMATSSLLNATTRPKGRRMQWILLVVHIPLIISFILIVAGGIDPDSREGPTFAATASTKAGVTLYLACFLVLVWATTVISARLYLADRDEVRILTTVVLSLPFFLVDVVYIMCFAYEKWVVNNNSIDGWKSMRFNVISGSVTIQLCMQVIEEWIIVALYLSLGLGLPSKAALLRRQIGDQVNEARNMDVDALQETILWKMHDAASRVVAAMILKVLQFLHWVLGRILRNAQKKDAKETPKTNENKNAKETKEKSVDSESSHHSQSNATH</sequence>
<reference evidence="4 5" key="1">
    <citation type="journal article" date="2014" name="PLoS ONE">
        <title>De novo Genome Assembly of the Fungal Plant Pathogen Pyrenophora semeniperda.</title>
        <authorList>
            <person name="Soliai M.M."/>
            <person name="Meyer S.E."/>
            <person name="Udall J.A."/>
            <person name="Elzinga D.E."/>
            <person name="Hermansen R.A."/>
            <person name="Bodily P.M."/>
            <person name="Hart A.A."/>
            <person name="Coleman C.E."/>
        </authorList>
    </citation>
    <scope>NUCLEOTIDE SEQUENCE [LARGE SCALE GENOMIC DNA]</scope>
    <source>
        <strain evidence="4 5">CCB06</strain>
        <tissue evidence="4">Mycelium</tissue>
    </source>
</reference>
<keyword evidence="2" id="KW-0812">Transmembrane</keyword>
<evidence type="ECO:0000256" key="1">
    <source>
        <dbReference type="SAM" id="MobiDB-lite"/>
    </source>
</evidence>
<keyword evidence="5" id="KW-1185">Reference proteome</keyword>
<proteinExistence type="predicted"/>
<feature type="transmembrane region" description="Helical" evidence="2">
    <location>
        <begin position="37"/>
        <end position="63"/>
    </location>
</feature>
<dbReference type="Pfam" id="PF24800">
    <property type="entry name" value="DUF7702"/>
    <property type="match status" value="1"/>
</dbReference>
<name>A0A3M7M764_9PLEO</name>
<feature type="compositionally biased region" description="Basic and acidic residues" evidence="1">
    <location>
        <begin position="354"/>
        <end position="383"/>
    </location>
</feature>
<feature type="region of interest" description="Disordered" evidence="1">
    <location>
        <begin position="354"/>
        <end position="391"/>
    </location>
</feature>
<dbReference type="InterPro" id="IPR056119">
    <property type="entry name" value="DUF7702"/>
</dbReference>
<feature type="transmembrane region" description="Helical" evidence="2">
    <location>
        <begin position="75"/>
        <end position="99"/>
    </location>
</feature>
<keyword evidence="2" id="KW-0472">Membrane</keyword>
<feature type="transmembrane region" description="Helical" evidence="2">
    <location>
        <begin position="219"/>
        <end position="243"/>
    </location>
</feature>
<feature type="transmembrane region" description="Helical" evidence="2">
    <location>
        <begin position="111"/>
        <end position="131"/>
    </location>
</feature>
<dbReference type="Proteomes" id="UP000265663">
    <property type="component" value="Unassembled WGS sequence"/>
</dbReference>
<organism evidence="4 5">
    <name type="scientific">Pyrenophora seminiperda CCB06</name>
    <dbReference type="NCBI Taxonomy" id="1302712"/>
    <lineage>
        <taxon>Eukaryota</taxon>
        <taxon>Fungi</taxon>
        <taxon>Dikarya</taxon>
        <taxon>Ascomycota</taxon>
        <taxon>Pezizomycotina</taxon>
        <taxon>Dothideomycetes</taxon>
        <taxon>Pleosporomycetidae</taxon>
        <taxon>Pleosporales</taxon>
        <taxon>Pleosporineae</taxon>
        <taxon>Pleosporaceae</taxon>
        <taxon>Pyrenophora</taxon>
    </lineage>
</organism>